<evidence type="ECO:0000313" key="4">
    <source>
        <dbReference type="Proteomes" id="UP000003805"/>
    </source>
</evidence>
<evidence type="ECO:0000256" key="1">
    <source>
        <dbReference type="SAM" id="MobiDB-lite"/>
    </source>
</evidence>
<reference evidence="3 4" key="1">
    <citation type="submission" date="2010-02" db="EMBL/GenBank/DDBJ databases">
        <title>The Genome Sequence of Prevotella oris strain C735.</title>
        <authorList>
            <consortium name="The Broad Institute Genome Sequencing Platform"/>
            <person name="Ward D."/>
            <person name="Feldgarden M."/>
            <person name="Earl A."/>
            <person name="Young S.K."/>
            <person name="Zeng Q."/>
            <person name="Koehrsen M."/>
            <person name="Alvarado L."/>
            <person name="Berlin A."/>
            <person name="Bochicchio J."/>
            <person name="Borenstein D."/>
            <person name="Chapman S.B."/>
            <person name="Chen Z."/>
            <person name="Engels R."/>
            <person name="Freedman E."/>
            <person name="Gellesch M."/>
            <person name="Goldberg J."/>
            <person name="Griggs A."/>
            <person name="Gujja S."/>
            <person name="Heilman E."/>
            <person name="Heiman D."/>
            <person name="Hepburn T."/>
            <person name="Howarth C."/>
            <person name="Jen D."/>
            <person name="Larson L."/>
            <person name="Mehta T."/>
            <person name="Park D."/>
            <person name="Pearson M."/>
            <person name="Roberts A."/>
            <person name="Saif S."/>
            <person name="Shea T."/>
            <person name="Shenoy N."/>
            <person name="Sisk P."/>
            <person name="Stolte C."/>
            <person name="Sykes S."/>
            <person name="Thomson T."/>
            <person name="Walk T."/>
            <person name="White J."/>
            <person name="Yandava C."/>
            <person name="Sibley C.D."/>
            <person name="Field T.R."/>
            <person name="Grinwis M."/>
            <person name="Eshaghurshan C.S."/>
            <person name="Surette M.G."/>
            <person name="Haas B."/>
            <person name="Nusbaum C."/>
            <person name="Birren B."/>
        </authorList>
    </citation>
    <scope>NUCLEOTIDE SEQUENCE [LARGE SCALE GENOMIC DNA]</scope>
    <source>
        <strain evidence="3 4">C735</strain>
    </source>
</reference>
<dbReference type="InterPro" id="IPR041657">
    <property type="entry name" value="HTH_17"/>
</dbReference>
<sequence>MEIEMQKNGRTNSQRVSLEETDGKTAQSTIKAMLTANGIVDATDTVYTVPDIAKMLQRKECTIRRRIENGLIPAHKMGRCWYILKSELVAGLRET</sequence>
<feature type="domain" description="Helix-turn-helix" evidence="2">
    <location>
        <begin position="46"/>
        <end position="90"/>
    </location>
</feature>
<name>D7NBJ2_9BACT</name>
<feature type="region of interest" description="Disordered" evidence="1">
    <location>
        <begin position="1"/>
        <end position="23"/>
    </location>
</feature>
<dbReference type="EMBL" id="GL349565">
    <property type="protein sequence ID" value="EFI49152.1"/>
    <property type="molecule type" value="Genomic_DNA"/>
</dbReference>
<accession>D7NBJ2</accession>
<gene>
    <name evidence="3" type="ORF">HMPREF0665_00894</name>
</gene>
<organism evidence="3 4">
    <name type="scientific">Segatella oris C735</name>
    <dbReference type="NCBI Taxonomy" id="563008"/>
    <lineage>
        <taxon>Bacteria</taxon>
        <taxon>Pseudomonadati</taxon>
        <taxon>Bacteroidota</taxon>
        <taxon>Bacteroidia</taxon>
        <taxon>Bacteroidales</taxon>
        <taxon>Prevotellaceae</taxon>
        <taxon>Segatella</taxon>
    </lineage>
</organism>
<proteinExistence type="predicted"/>
<evidence type="ECO:0000313" key="3">
    <source>
        <dbReference type="EMBL" id="EFI49152.1"/>
    </source>
</evidence>
<dbReference type="Pfam" id="PF12728">
    <property type="entry name" value="HTH_17"/>
    <property type="match status" value="1"/>
</dbReference>
<dbReference type="AlphaFoldDB" id="D7NBJ2"/>
<dbReference type="Proteomes" id="UP000003805">
    <property type="component" value="Unassembled WGS sequence"/>
</dbReference>
<dbReference type="HOGENOM" id="CLU_184478_0_0_10"/>
<keyword evidence="4" id="KW-1185">Reference proteome</keyword>
<evidence type="ECO:0000259" key="2">
    <source>
        <dbReference type="Pfam" id="PF12728"/>
    </source>
</evidence>
<protein>
    <submittedName>
        <fullName evidence="3">Membrane protein</fullName>
    </submittedName>
</protein>